<feature type="region of interest" description="Disordered" evidence="1">
    <location>
        <begin position="101"/>
        <end position="174"/>
    </location>
</feature>
<name>A0A5C3MVC9_9AGAM</name>
<evidence type="ECO:0000313" key="2">
    <source>
        <dbReference type="EMBL" id="TFK49429.1"/>
    </source>
</evidence>
<proteinExistence type="predicted"/>
<evidence type="ECO:0000256" key="1">
    <source>
        <dbReference type="SAM" id="MobiDB-lite"/>
    </source>
</evidence>
<organism evidence="2 3">
    <name type="scientific">Heliocybe sulcata</name>
    <dbReference type="NCBI Taxonomy" id="5364"/>
    <lineage>
        <taxon>Eukaryota</taxon>
        <taxon>Fungi</taxon>
        <taxon>Dikarya</taxon>
        <taxon>Basidiomycota</taxon>
        <taxon>Agaricomycotina</taxon>
        <taxon>Agaricomycetes</taxon>
        <taxon>Gloeophyllales</taxon>
        <taxon>Gloeophyllaceae</taxon>
        <taxon>Heliocybe</taxon>
    </lineage>
</organism>
<feature type="region of interest" description="Disordered" evidence="1">
    <location>
        <begin position="1"/>
        <end position="25"/>
    </location>
</feature>
<accession>A0A5C3MVC9</accession>
<evidence type="ECO:0000313" key="3">
    <source>
        <dbReference type="Proteomes" id="UP000305948"/>
    </source>
</evidence>
<dbReference type="AlphaFoldDB" id="A0A5C3MVC9"/>
<reference evidence="2 3" key="1">
    <citation type="journal article" date="2019" name="Nat. Ecol. Evol.">
        <title>Megaphylogeny resolves global patterns of mushroom evolution.</title>
        <authorList>
            <person name="Varga T."/>
            <person name="Krizsan K."/>
            <person name="Foldi C."/>
            <person name="Dima B."/>
            <person name="Sanchez-Garcia M."/>
            <person name="Sanchez-Ramirez S."/>
            <person name="Szollosi G.J."/>
            <person name="Szarkandi J.G."/>
            <person name="Papp V."/>
            <person name="Albert L."/>
            <person name="Andreopoulos W."/>
            <person name="Angelini C."/>
            <person name="Antonin V."/>
            <person name="Barry K.W."/>
            <person name="Bougher N.L."/>
            <person name="Buchanan P."/>
            <person name="Buyck B."/>
            <person name="Bense V."/>
            <person name="Catcheside P."/>
            <person name="Chovatia M."/>
            <person name="Cooper J."/>
            <person name="Damon W."/>
            <person name="Desjardin D."/>
            <person name="Finy P."/>
            <person name="Geml J."/>
            <person name="Haridas S."/>
            <person name="Hughes K."/>
            <person name="Justo A."/>
            <person name="Karasinski D."/>
            <person name="Kautmanova I."/>
            <person name="Kiss B."/>
            <person name="Kocsube S."/>
            <person name="Kotiranta H."/>
            <person name="LaButti K.M."/>
            <person name="Lechner B.E."/>
            <person name="Liimatainen K."/>
            <person name="Lipzen A."/>
            <person name="Lukacs Z."/>
            <person name="Mihaltcheva S."/>
            <person name="Morgado L.N."/>
            <person name="Niskanen T."/>
            <person name="Noordeloos M.E."/>
            <person name="Ohm R.A."/>
            <person name="Ortiz-Santana B."/>
            <person name="Ovrebo C."/>
            <person name="Racz N."/>
            <person name="Riley R."/>
            <person name="Savchenko A."/>
            <person name="Shiryaev A."/>
            <person name="Soop K."/>
            <person name="Spirin V."/>
            <person name="Szebenyi C."/>
            <person name="Tomsovsky M."/>
            <person name="Tulloss R.E."/>
            <person name="Uehling J."/>
            <person name="Grigoriev I.V."/>
            <person name="Vagvolgyi C."/>
            <person name="Papp T."/>
            <person name="Martin F.M."/>
            <person name="Miettinen O."/>
            <person name="Hibbett D.S."/>
            <person name="Nagy L.G."/>
        </authorList>
    </citation>
    <scope>NUCLEOTIDE SEQUENCE [LARGE SCALE GENOMIC DNA]</scope>
    <source>
        <strain evidence="2 3">OMC1185</strain>
    </source>
</reference>
<dbReference type="EMBL" id="ML213516">
    <property type="protein sequence ID" value="TFK49429.1"/>
    <property type="molecule type" value="Genomic_DNA"/>
</dbReference>
<feature type="compositionally biased region" description="Polar residues" evidence="1">
    <location>
        <begin position="118"/>
        <end position="132"/>
    </location>
</feature>
<gene>
    <name evidence="2" type="ORF">OE88DRAFT_1663004</name>
</gene>
<dbReference type="Proteomes" id="UP000305948">
    <property type="component" value="Unassembled WGS sequence"/>
</dbReference>
<keyword evidence="3" id="KW-1185">Reference proteome</keyword>
<protein>
    <submittedName>
        <fullName evidence="2">Uncharacterized protein</fullName>
    </submittedName>
</protein>
<sequence>MARVTISDDDVERPRSPSKKWPQLTRGQRATVRLMAFYGESEMEIQKDLGRGRKAVRRALINGYIQPDNIESDFDYVPLHIGARFPLKNKSEQAKYVRRYRAKESEEEDSSSDECNGKGTTPIETNSRTTRSISRKAKFQLPQGTTCPIVRGRPQGSSNSGKRTAAKEDSSDSDIEIVEHTPKKQGAVKSQNAEAVKHFLRNAKLDVNRYFPALRDVGITSREALQELAEMEPIAQRVYLNEIALVRGWQGHHVKMLQTKLSSLV</sequence>